<evidence type="ECO:0000256" key="1">
    <source>
        <dbReference type="ARBA" id="ARBA00004141"/>
    </source>
</evidence>
<dbReference type="SMART" id="SM00248">
    <property type="entry name" value="ANK"/>
    <property type="match status" value="7"/>
</dbReference>
<evidence type="ECO:0000256" key="3">
    <source>
        <dbReference type="ARBA" id="ARBA00022737"/>
    </source>
</evidence>
<dbReference type="InterPro" id="IPR002523">
    <property type="entry name" value="MgTranspt_CorA/ZnTranspt_ZntB"/>
</dbReference>
<organism evidence="11 12">
    <name type="scientific">Endocarpon pusillum (strain Z07020 / HMAS-L-300199)</name>
    <name type="common">Lichen-forming fungus</name>
    <dbReference type="NCBI Taxonomy" id="1263415"/>
    <lineage>
        <taxon>Eukaryota</taxon>
        <taxon>Fungi</taxon>
        <taxon>Dikarya</taxon>
        <taxon>Ascomycota</taxon>
        <taxon>Pezizomycotina</taxon>
        <taxon>Eurotiomycetes</taxon>
        <taxon>Chaetothyriomycetidae</taxon>
        <taxon>Verrucariales</taxon>
        <taxon>Verrucariaceae</taxon>
        <taxon>Endocarpon</taxon>
    </lineage>
</organism>
<dbReference type="GO" id="GO:0046873">
    <property type="term" value="F:metal ion transmembrane transporter activity"/>
    <property type="evidence" value="ECO:0007669"/>
    <property type="project" value="InterPro"/>
</dbReference>
<dbReference type="Gene3D" id="1.20.58.340">
    <property type="entry name" value="Magnesium transport protein CorA, transmembrane region"/>
    <property type="match status" value="1"/>
</dbReference>
<feature type="repeat" description="ANK" evidence="7">
    <location>
        <begin position="191"/>
        <end position="223"/>
    </location>
</feature>
<dbReference type="OMA" id="ESTNEWQ"/>
<keyword evidence="2 10" id="KW-0812">Transmembrane</keyword>
<dbReference type="PROSITE" id="PS50088">
    <property type="entry name" value="ANK_REPEAT"/>
    <property type="match status" value="4"/>
</dbReference>
<feature type="repeat" description="ANK" evidence="7">
    <location>
        <begin position="55"/>
        <end position="87"/>
    </location>
</feature>
<dbReference type="Pfam" id="PF01544">
    <property type="entry name" value="CorA"/>
    <property type="match status" value="1"/>
</dbReference>
<dbReference type="GeneID" id="19240874"/>
<evidence type="ECO:0000256" key="8">
    <source>
        <dbReference type="SAM" id="Coils"/>
    </source>
</evidence>
<evidence type="ECO:0000256" key="9">
    <source>
        <dbReference type="SAM" id="MobiDB-lite"/>
    </source>
</evidence>
<name>U1FWZ2_ENDPU</name>
<evidence type="ECO:0000256" key="7">
    <source>
        <dbReference type="PROSITE-ProRule" id="PRU00023"/>
    </source>
</evidence>
<feature type="transmembrane region" description="Helical" evidence="10">
    <location>
        <begin position="638"/>
        <end position="658"/>
    </location>
</feature>
<dbReference type="PANTHER" id="PTHR24198:SF165">
    <property type="entry name" value="ANKYRIN REPEAT-CONTAINING PROTEIN-RELATED"/>
    <property type="match status" value="1"/>
</dbReference>
<feature type="coiled-coil region" evidence="8">
    <location>
        <begin position="512"/>
        <end position="566"/>
    </location>
</feature>
<feature type="region of interest" description="Disordered" evidence="9">
    <location>
        <begin position="1"/>
        <end position="22"/>
    </location>
</feature>
<dbReference type="PANTHER" id="PTHR24198">
    <property type="entry name" value="ANKYRIN REPEAT AND PROTEIN KINASE DOMAIN-CONTAINING PROTEIN"/>
    <property type="match status" value="1"/>
</dbReference>
<feature type="transmembrane region" description="Helical" evidence="10">
    <location>
        <begin position="607"/>
        <end position="626"/>
    </location>
</feature>
<dbReference type="Pfam" id="PF12796">
    <property type="entry name" value="Ank_2"/>
    <property type="match status" value="3"/>
</dbReference>
<dbReference type="Gene3D" id="1.25.40.20">
    <property type="entry name" value="Ankyrin repeat-containing domain"/>
    <property type="match status" value="2"/>
</dbReference>
<evidence type="ECO:0000256" key="4">
    <source>
        <dbReference type="ARBA" id="ARBA00022989"/>
    </source>
</evidence>
<feature type="repeat" description="ANK" evidence="7">
    <location>
        <begin position="88"/>
        <end position="120"/>
    </location>
</feature>
<proteinExistence type="predicted"/>
<dbReference type="InterPro" id="IPR002110">
    <property type="entry name" value="Ankyrin_rpt"/>
</dbReference>
<comment type="subcellular location">
    <subcellularLocation>
        <location evidence="1">Membrane</location>
        <topology evidence="1">Multi-pass membrane protein</topology>
    </subcellularLocation>
</comment>
<evidence type="ECO:0000256" key="5">
    <source>
        <dbReference type="ARBA" id="ARBA00023043"/>
    </source>
</evidence>
<dbReference type="eggNOG" id="KOG4177">
    <property type="taxonomic scope" value="Eukaryota"/>
</dbReference>
<dbReference type="Proteomes" id="UP000019373">
    <property type="component" value="Unassembled WGS sequence"/>
</dbReference>
<keyword evidence="3" id="KW-0677">Repeat</keyword>
<dbReference type="AlphaFoldDB" id="U1FWZ2"/>
<dbReference type="EMBL" id="KE721424">
    <property type="protein sequence ID" value="ERF69382.1"/>
    <property type="molecule type" value="Genomic_DNA"/>
</dbReference>
<keyword evidence="6 10" id="KW-0472">Membrane</keyword>
<dbReference type="HOGENOM" id="CLU_455594_0_0_1"/>
<accession>U1FWZ2</accession>
<evidence type="ECO:0000256" key="10">
    <source>
        <dbReference type="SAM" id="Phobius"/>
    </source>
</evidence>
<keyword evidence="5 7" id="KW-0040">ANK repeat</keyword>
<dbReference type="SUPFAM" id="SSF144083">
    <property type="entry name" value="Magnesium transport protein CorA, transmembrane region"/>
    <property type="match status" value="1"/>
</dbReference>
<dbReference type="GO" id="GO:0016020">
    <property type="term" value="C:membrane"/>
    <property type="evidence" value="ECO:0007669"/>
    <property type="project" value="UniProtKB-SubCell"/>
</dbReference>
<evidence type="ECO:0000256" key="2">
    <source>
        <dbReference type="ARBA" id="ARBA00022692"/>
    </source>
</evidence>
<keyword evidence="4 10" id="KW-1133">Transmembrane helix</keyword>
<sequence length="686" mass="77357">MSSQSVAHSSVQSNEESSSKQAITNSLCDAAADERLEDVRLLLDRGADINARSKYRVNALEAAIIRNNEQIVKLLLDRGADVNAQGGDYGNSLQAAAYKGSEQIVKLLLDYGADVNVQGGQYGSALHAALYQRSEQIVKLLLDHGTDVSIQPLLVDRLSILHLGIMSNKLSLLEMLCCAGADIHLISQDESGQTPLHLAVRNKDFEMVKYILERGASPDTPDLSDTTPFQLAMCTRNREIVLLLYPKVKHGLSSISASDWRKCSSLEHVSDIEIVGGKTANINLGNTLLERKISNLAYPLPVKTMEITIEMNDFLKDEVNIKRIFALGDGSVLRSQTPFSSYCRWWYRTKLIGFYHHWKIRLNSAPSPTTIRQSSGKDCFLQSGLSLACHVLPKHMEDWTESFQLSQRLLRSLEVDQGIMWIMRRSSSKSIGSHVNVPLLQSQIYFSTSEYAQLPTYATDLFVPLVQKLQDIWNDNMAGMQRRLLTLRSKVVKLSGNNPDLIGYLLNEVQLLEALHNNLKKQLETLQTFHRQYLSDSWKVLYEQPSDQVREVMDKFRDEIEILEKNGENKVKSLTDLSQNVIQLEFNLTSISEAQKSTSTNRSLKRLTWITFIFLPLLFISSLFGMNVDIVANNPAWWWYPVLAGGVTAFTFSVWIIFKRSNTVARGQPGNQIQLALSKEKERTRS</sequence>
<dbReference type="OrthoDB" id="4772757at2759"/>
<dbReference type="PROSITE" id="PS50297">
    <property type="entry name" value="ANK_REP_REGION"/>
    <property type="match status" value="4"/>
</dbReference>
<keyword evidence="8" id="KW-0175">Coiled coil</keyword>
<reference evidence="12" key="1">
    <citation type="journal article" date="2014" name="BMC Genomics">
        <title>Genome characteristics reveal the impact of lichenization on lichen-forming fungus Endocarpon pusillum Hedwig (Verrucariales, Ascomycota).</title>
        <authorList>
            <person name="Wang Y.-Y."/>
            <person name="Liu B."/>
            <person name="Zhang X.-Y."/>
            <person name="Zhou Q.-M."/>
            <person name="Zhang T."/>
            <person name="Li H."/>
            <person name="Yu Y.-F."/>
            <person name="Zhang X.-L."/>
            <person name="Hao X.-Y."/>
            <person name="Wang M."/>
            <person name="Wang L."/>
            <person name="Wei J.-C."/>
        </authorList>
    </citation>
    <scope>NUCLEOTIDE SEQUENCE [LARGE SCALE GENOMIC DNA]</scope>
    <source>
        <strain evidence="12">Z07020 / HMAS-L-300199</strain>
    </source>
</reference>
<evidence type="ECO:0000313" key="11">
    <source>
        <dbReference type="EMBL" id="ERF69382.1"/>
    </source>
</evidence>
<dbReference type="InterPro" id="IPR036770">
    <property type="entry name" value="Ankyrin_rpt-contain_sf"/>
</dbReference>
<evidence type="ECO:0000256" key="6">
    <source>
        <dbReference type="ARBA" id="ARBA00023136"/>
    </source>
</evidence>
<protein>
    <submittedName>
        <fullName evidence="11">Uncharacterized protein</fullName>
    </submittedName>
</protein>
<feature type="repeat" description="ANK" evidence="7">
    <location>
        <begin position="121"/>
        <end position="153"/>
    </location>
</feature>
<dbReference type="RefSeq" id="XP_007804931.1">
    <property type="nucleotide sequence ID" value="XM_007806740.1"/>
</dbReference>
<dbReference type="SUPFAM" id="SSF48403">
    <property type="entry name" value="Ankyrin repeat"/>
    <property type="match status" value="1"/>
</dbReference>
<evidence type="ECO:0000313" key="12">
    <source>
        <dbReference type="Proteomes" id="UP000019373"/>
    </source>
</evidence>
<dbReference type="InterPro" id="IPR045863">
    <property type="entry name" value="CorA_TM1_TM2"/>
</dbReference>
<gene>
    <name evidence="11" type="ORF">EPUS_05927</name>
</gene>
<keyword evidence="12" id="KW-1185">Reference proteome</keyword>
<feature type="compositionally biased region" description="Low complexity" evidence="9">
    <location>
        <begin position="1"/>
        <end position="16"/>
    </location>
</feature>